<evidence type="ECO:0000256" key="2">
    <source>
        <dbReference type="ARBA" id="ARBA00006046"/>
    </source>
</evidence>
<dbReference type="PANTHER" id="PTHR10668">
    <property type="entry name" value="PHYTOENE DEHYDROGENASE"/>
    <property type="match status" value="1"/>
</dbReference>
<evidence type="ECO:0000256" key="1">
    <source>
        <dbReference type="ARBA" id="ARBA00004305"/>
    </source>
</evidence>
<dbReference type="InterPro" id="IPR002937">
    <property type="entry name" value="Amino_oxidase"/>
</dbReference>
<proteinExistence type="inferred from homology"/>
<reference evidence="7 8" key="1">
    <citation type="submission" date="2024-03" db="EMBL/GenBank/DDBJ databases">
        <title>The genome assembly and annotation of the cricket Gryllus longicercus Weissman &amp; Gray.</title>
        <authorList>
            <person name="Szrajer S."/>
            <person name="Gray D."/>
            <person name="Ylla G."/>
        </authorList>
    </citation>
    <scope>NUCLEOTIDE SEQUENCE [LARGE SCALE GENOMIC DNA]</scope>
    <source>
        <strain evidence="7">DAG 2021-001</strain>
        <tissue evidence="7">Whole body minus gut</tissue>
    </source>
</reference>
<sequence>MKLGNLSKYLTNSRGYCNNVHMKKKYGAIVIGGGHNGLVSAGYLQRAGVDVCVFERRPIVGGAAVTEEIIPGFKFSRASYVLSLLRPQIINDLDLKRYGLKVYKRDPSSYTPLRSSVWKNGKPRSLTLGRDMTLNVQQIGQFSEKDVQAFKEYEQLMERLVKALDVLIDLPPSDVVEILAMPTIWGKVRRIASNPRMRQAVYDFMKLGTDMLALYEFLTRPSSQILKRWFNSEPLIATLATDSVIGFMATPDMPGTGYVLLHHLMGELDGVRGAWGYPEGGMGAVTKALADSAMAVGADIFTSKKVQQIKVDSRGFASGVILEDGIEINADIVLSNATPKVTFLDLISPEALPEDFLCDVRSIDYTSPVTKINVAVNKLPNFIADPCTEPGHPLPLHQCTIHLNCENSNAIFEAYQYALEGKLCQRPLIEMVIPSSVDPTLAPPGCHVCLLFTQYTPYTLSNGKTWDEETKEEYANIVFDNIEEYAPGFKASVVGKEVLTPPDLESIFGLTGGNIFHGAMPLHQLFLSRPTPARINKGGNEFKSRSNVCGSPYTPIPHLLLCGSGAHPGGGVMGAPGQIAASAGLRILKKDKFFKVWYEMI</sequence>
<comment type="subcellular location">
    <subcellularLocation>
        <location evidence="1">Mitochondrion matrix</location>
    </subcellularLocation>
</comment>
<keyword evidence="8" id="KW-1185">Reference proteome</keyword>
<dbReference type="AlphaFoldDB" id="A0AAN9VPE5"/>
<dbReference type="EMBL" id="JAZDUA010000200">
    <property type="protein sequence ID" value="KAK7864542.1"/>
    <property type="molecule type" value="Genomic_DNA"/>
</dbReference>
<evidence type="ECO:0000259" key="6">
    <source>
        <dbReference type="Pfam" id="PF01593"/>
    </source>
</evidence>
<comment type="similarity">
    <text evidence="2">Belongs to the carotenoid/retinoid oxidoreductase family.</text>
</comment>
<feature type="domain" description="Amine oxidase" evidence="6">
    <location>
        <begin position="37"/>
        <end position="375"/>
    </location>
</feature>
<comment type="caution">
    <text evidence="7">The sequence shown here is derived from an EMBL/GenBank/DDBJ whole genome shotgun (WGS) entry which is preliminary data.</text>
</comment>
<comment type="subunit">
    <text evidence="4">Interacts with COX5B; this interaction may contribute to localize PYROXD2 to the inner face of the inner mitochondrial membrane.</text>
</comment>
<evidence type="ECO:0000313" key="7">
    <source>
        <dbReference type="EMBL" id="KAK7864542.1"/>
    </source>
</evidence>
<dbReference type="GO" id="GO:0016491">
    <property type="term" value="F:oxidoreductase activity"/>
    <property type="evidence" value="ECO:0007669"/>
    <property type="project" value="InterPro"/>
</dbReference>
<evidence type="ECO:0000256" key="4">
    <source>
        <dbReference type="ARBA" id="ARBA00038825"/>
    </source>
</evidence>
<dbReference type="InterPro" id="IPR036188">
    <property type="entry name" value="FAD/NAD-bd_sf"/>
</dbReference>
<evidence type="ECO:0000256" key="3">
    <source>
        <dbReference type="ARBA" id="ARBA00037217"/>
    </source>
</evidence>
<evidence type="ECO:0000256" key="5">
    <source>
        <dbReference type="ARBA" id="ARBA00040298"/>
    </source>
</evidence>
<dbReference type="PANTHER" id="PTHR10668:SF103">
    <property type="entry name" value="PYRIDINE NUCLEOTIDE-DISULFIDE OXIDOREDUCTASE DOMAIN-CONTAINING PROTEIN 2"/>
    <property type="match status" value="1"/>
</dbReference>
<protein>
    <recommendedName>
        <fullName evidence="5">Pyridine nucleotide-disulfide oxidoreductase domain-containing protein 2</fullName>
    </recommendedName>
</protein>
<comment type="function">
    <text evidence="3">Probable oxidoreductase that may play a role as regulator of mitochondrial function.</text>
</comment>
<dbReference type="Proteomes" id="UP001378592">
    <property type="component" value="Unassembled WGS sequence"/>
</dbReference>
<dbReference type="Gene3D" id="3.50.50.60">
    <property type="entry name" value="FAD/NAD(P)-binding domain"/>
    <property type="match status" value="2"/>
</dbReference>
<dbReference type="SUPFAM" id="SSF51905">
    <property type="entry name" value="FAD/NAD(P)-binding domain"/>
    <property type="match status" value="1"/>
</dbReference>
<gene>
    <name evidence="7" type="ORF">R5R35_007317</name>
</gene>
<dbReference type="GO" id="GO:0005759">
    <property type="term" value="C:mitochondrial matrix"/>
    <property type="evidence" value="ECO:0007669"/>
    <property type="project" value="UniProtKB-SubCell"/>
</dbReference>
<accession>A0AAN9VPE5</accession>
<organism evidence="7 8">
    <name type="scientific">Gryllus longicercus</name>
    <dbReference type="NCBI Taxonomy" id="2509291"/>
    <lineage>
        <taxon>Eukaryota</taxon>
        <taxon>Metazoa</taxon>
        <taxon>Ecdysozoa</taxon>
        <taxon>Arthropoda</taxon>
        <taxon>Hexapoda</taxon>
        <taxon>Insecta</taxon>
        <taxon>Pterygota</taxon>
        <taxon>Neoptera</taxon>
        <taxon>Polyneoptera</taxon>
        <taxon>Orthoptera</taxon>
        <taxon>Ensifera</taxon>
        <taxon>Gryllidea</taxon>
        <taxon>Grylloidea</taxon>
        <taxon>Gryllidae</taxon>
        <taxon>Gryllinae</taxon>
        <taxon>Gryllus</taxon>
    </lineage>
</organism>
<evidence type="ECO:0000313" key="8">
    <source>
        <dbReference type="Proteomes" id="UP001378592"/>
    </source>
</evidence>
<dbReference type="Pfam" id="PF01593">
    <property type="entry name" value="Amino_oxidase"/>
    <property type="match status" value="1"/>
</dbReference>
<name>A0AAN9VPE5_9ORTH</name>